<proteinExistence type="predicted"/>
<organism evidence="6">
    <name type="scientific">Lygus hesperus</name>
    <name type="common">Western plant bug</name>
    <dbReference type="NCBI Taxonomy" id="30085"/>
    <lineage>
        <taxon>Eukaryota</taxon>
        <taxon>Metazoa</taxon>
        <taxon>Ecdysozoa</taxon>
        <taxon>Arthropoda</taxon>
        <taxon>Hexapoda</taxon>
        <taxon>Insecta</taxon>
        <taxon>Pterygota</taxon>
        <taxon>Neoptera</taxon>
        <taxon>Paraneoptera</taxon>
        <taxon>Hemiptera</taxon>
        <taxon>Heteroptera</taxon>
        <taxon>Panheteroptera</taxon>
        <taxon>Cimicomorpha</taxon>
        <taxon>Miridae</taxon>
        <taxon>Mirini</taxon>
        <taxon>Lygus</taxon>
    </lineage>
</organism>
<keyword evidence="2 5" id="KW-0812">Transmembrane</keyword>
<keyword evidence="4 5" id="KW-0472">Membrane</keyword>
<dbReference type="PANTHER" id="PTHR23507">
    <property type="entry name" value="ZGC:174356"/>
    <property type="match status" value="1"/>
</dbReference>
<evidence type="ECO:0000256" key="2">
    <source>
        <dbReference type="ARBA" id="ARBA00022692"/>
    </source>
</evidence>
<gene>
    <name evidence="6" type="ORF">g.64473</name>
</gene>
<sequence length="145" mass="15678">KLKDTFIIMIGALSHLVARIIFIAGNSPKWLYGGAVTACLGPVVPSVLRSFVSKLIPSSDRGKVFAMLTVTDTAVPMISGTIYVLVYKAALTTYPELLFLVTLVTQLGVFLIGLTLTLMLRGKSLTQAVEENLDNIEEKAFNSKS</sequence>
<dbReference type="GO" id="GO:0016020">
    <property type="term" value="C:membrane"/>
    <property type="evidence" value="ECO:0007669"/>
    <property type="project" value="UniProtKB-SubCell"/>
</dbReference>
<keyword evidence="3 5" id="KW-1133">Transmembrane helix</keyword>
<name>A0A146KNX5_LYGHE</name>
<evidence type="ECO:0000313" key="6">
    <source>
        <dbReference type="EMBL" id="JAP96981.1"/>
    </source>
</evidence>
<dbReference type="GO" id="GO:0022857">
    <property type="term" value="F:transmembrane transporter activity"/>
    <property type="evidence" value="ECO:0007669"/>
    <property type="project" value="TreeGrafter"/>
</dbReference>
<evidence type="ECO:0000256" key="3">
    <source>
        <dbReference type="ARBA" id="ARBA00022989"/>
    </source>
</evidence>
<feature type="transmembrane region" description="Helical" evidence="5">
    <location>
        <begin position="7"/>
        <end position="24"/>
    </location>
</feature>
<dbReference type="PANTHER" id="PTHR23507:SF37">
    <property type="entry name" value="GH08173P"/>
    <property type="match status" value="1"/>
</dbReference>
<dbReference type="InterPro" id="IPR036259">
    <property type="entry name" value="MFS_trans_sf"/>
</dbReference>
<dbReference type="Gene3D" id="1.20.1250.20">
    <property type="entry name" value="MFS general substrate transporter like domains"/>
    <property type="match status" value="1"/>
</dbReference>
<evidence type="ECO:0000256" key="5">
    <source>
        <dbReference type="SAM" id="Phobius"/>
    </source>
</evidence>
<feature type="transmembrane region" description="Helical" evidence="5">
    <location>
        <begin position="64"/>
        <end position="85"/>
    </location>
</feature>
<evidence type="ECO:0000256" key="1">
    <source>
        <dbReference type="ARBA" id="ARBA00004141"/>
    </source>
</evidence>
<protein>
    <submittedName>
        <fullName evidence="6">Uncharacterized protein</fullName>
    </submittedName>
</protein>
<feature type="transmembrane region" description="Helical" evidence="5">
    <location>
        <begin position="97"/>
        <end position="120"/>
    </location>
</feature>
<dbReference type="AlphaFoldDB" id="A0A146KNX5"/>
<reference evidence="6" key="1">
    <citation type="journal article" date="2016" name="Gigascience">
        <title>De novo construction of an expanded transcriptome assembly for the western tarnished plant bug, Lygus hesperus.</title>
        <authorList>
            <person name="Tassone E.E."/>
            <person name="Geib S.M."/>
            <person name="Hall B."/>
            <person name="Fabrick J.A."/>
            <person name="Brent C.S."/>
            <person name="Hull J.J."/>
        </authorList>
    </citation>
    <scope>NUCLEOTIDE SEQUENCE</scope>
</reference>
<accession>A0A146KNX5</accession>
<evidence type="ECO:0000256" key="4">
    <source>
        <dbReference type="ARBA" id="ARBA00023136"/>
    </source>
</evidence>
<comment type="subcellular location">
    <subcellularLocation>
        <location evidence="1">Membrane</location>
        <topology evidence="1">Multi-pass membrane protein</topology>
    </subcellularLocation>
</comment>
<feature type="non-terminal residue" evidence="6">
    <location>
        <position position="1"/>
    </location>
</feature>
<dbReference type="SUPFAM" id="SSF103473">
    <property type="entry name" value="MFS general substrate transporter"/>
    <property type="match status" value="1"/>
</dbReference>
<feature type="transmembrane region" description="Helical" evidence="5">
    <location>
        <begin position="30"/>
        <end position="52"/>
    </location>
</feature>
<dbReference type="EMBL" id="GDHC01021647">
    <property type="protein sequence ID" value="JAP96981.1"/>
    <property type="molecule type" value="Transcribed_RNA"/>
</dbReference>